<reference evidence="2" key="1">
    <citation type="submission" date="2023-07" db="EMBL/GenBank/DDBJ databases">
        <title>A chromosome-level genome assembly of Lolium multiflorum.</title>
        <authorList>
            <person name="Chen Y."/>
            <person name="Copetti D."/>
            <person name="Kolliker R."/>
            <person name="Studer B."/>
        </authorList>
    </citation>
    <scope>NUCLEOTIDE SEQUENCE</scope>
    <source>
        <strain evidence="2">02402/16</strain>
        <tissue evidence="2">Leaf</tissue>
    </source>
</reference>
<proteinExistence type="predicted"/>
<evidence type="ECO:0000313" key="2">
    <source>
        <dbReference type="EMBL" id="KAK1677508.1"/>
    </source>
</evidence>
<comment type="caution">
    <text evidence="2">The sequence shown here is derived from an EMBL/GenBank/DDBJ whole genome shotgun (WGS) entry which is preliminary data.</text>
</comment>
<protein>
    <submittedName>
        <fullName evidence="2">Uncharacterized protein</fullName>
    </submittedName>
</protein>
<dbReference type="EMBL" id="JAUUTY010000002">
    <property type="protein sequence ID" value="KAK1677508.1"/>
    <property type="molecule type" value="Genomic_DNA"/>
</dbReference>
<organism evidence="2 3">
    <name type="scientific">Lolium multiflorum</name>
    <name type="common">Italian ryegrass</name>
    <name type="synonym">Lolium perenne subsp. multiflorum</name>
    <dbReference type="NCBI Taxonomy" id="4521"/>
    <lineage>
        <taxon>Eukaryota</taxon>
        <taxon>Viridiplantae</taxon>
        <taxon>Streptophyta</taxon>
        <taxon>Embryophyta</taxon>
        <taxon>Tracheophyta</taxon>
        <taxon>Spermatophyta</taxon>
        <taxon>Magnoliopsida</taxon>
        <taxon>Liliopsida</taxon>
        <taxon>Poales</taxon>
        <taxon>Poaceae</taxon>
        <taxon>BOP clade</taxon>
        <taxon>Pooideae</taxon>
        <taxon>Poodae</taxon>
        <taxon>Poeae</taxon>
        <taxon>Poeae Chloroplast Group 2 (Poeae type)</taxon>
        <taxon>Loliodinae</taxon>
        <taxon>Loliinae</taxon>
        <taxon>Lolium</taxon>
    </lineage>
</organism>
<name>A0AAD8WTI5_LOLMU</name>
<evidence type="ECO:0000313" key="3">
    <source>
        <dbReference type="Proteomes" id="UP001231189"/>
    </source>
</evidence>
<evidence type="ECO:0000256" key="1">
    <source>
        <dbReference type="SAM" id="MobiDB-lite"/>
    </source>
</evidence>
<feature type="compositionally biased region" description="Basic and acidic residues" evidence="1">
    <location>
        <begin position="134"/>
        <end position="145"/>
    </location>
</feature>
<feature type="compositionally biased region" description="Basic and acidic residues" evidence="1">
    <location>
        <begin position="100"/>
        <end position="115"/>
    </location>
</feature>
<accession>A0AAD8WTI5</accession>
<gene>
    <name evidence="2" type="ORF">QYE76_038356</name>
</gene>
<dbReference type="Proteomes" id="UP001231189">
    <property type="component" value="Unassembled WGS sequence"/>
</dbReference>
<keyword evidence="3" id="KW-1185">Reference proteome</keyword>
<sequence>MSFVLGGRHFAILKPEKSQNASLFKIQVFMTCTLFEKSADLHEYLHKRLTNNWKDAKTPTILKKPRGSAPREKINCNGRTSYSSIDEDTDSDTSASSDSPNEHQNIKKKIMETKRGQSSSSKTMNRPRGRPPKVVKEKLMKHKEG</sequence>
<dbReference type="AlphaFoldDB" id="A0AAD8WTI5"/>
<feature type="region of interest" description="Disordered" evidence="1">
    <location>
        <begin position="54"/>
        <end position="145"/>
    </location>
</feature>